<accession>A0ACC1ID47</accession>
<organism evidence="1 2">
    <name type="scientific">Kickxella alabastrina</name>
    <dbReference type="NCBI Taxonomy" id="61397"/>
    <lineage>
        <taxon>Eukaryota</taxon>
        <taxon>Fungi</taxon>
        <taxon>Fungi incertae sedis</taxon>
        <taxon>Zoopagomycota</taxon>
        <taxon>Kickxellomycotina</taxon>
        <taxon>Kickxellomycetes</taxon>
        <taxon>Kickxellales</taxon>
        <taxon>Kickxellaceae</taxon>
        <taxon>Kickxella</taxon>
    </lineage>
</organism>
<proteinExistence type="predicted"/>
<keyword evidence="2" id="KW-1185">Reference proteome</keyword>
<reference evidence="1" key="1">
    <citation type="submission" date="2022-07" db="EMBL/GenBank/DDBJ databases">
        <title>Phylogenomic reconstructions and comparative analyses of Kickxellomycotina fungi.</title>
        <authorList>
            <person name="Reynolds N.K."/>
            <person name="Stajich J.E."/>
            <person name="Barry K."/>
            <person name="Grigoriev I.V."/>
            <person name="Crous P."/>
            <person name="Smith M.E."/>
        </authorList>
    </citation>
    <scope>NUCLEOTIDE SEQUENCE</scope>
    <source>
        <strain evidence="1">Benny 63K</strain>
    </source>
</reference>
<dbReference type="Proteomes" id="UP001150581">
    <property type="component" value="Unassembled WGS sequence"/>
</dbReference>
<feature type="non-terminal residue" evidence="1">
    <location>
        <position position="442"/>
    </location>
</feature>
<protein>
    <submittedName>
        <fullName evidence="1">Alpha 1,2 mannosyltransferase</fullName>
    </submittedName>
</protein>
<evidence type="ECO:0000313" key="2">
    <source>
        <dbReference type="Proteomes" id="UP001150581"/>
    </source>
</evidence>
<evidence type="ECO:0000313" key="1">
    <source>
        <dbReference type="EMBL" id="KAJ1887958.1"/>
    </source>
</evidence>
<dbReference type="EMBL" id="JANBPG010001864">
    <property type="protein sequence ID" value="KAJ1887958.1"/>
    <property type="molecule type" value="Genomic_DNA"/>
</dbReference>
<comment type="caution">
    <text evidence="1">The sequence shown here is derived from an EMBL/GenBank/DDBJ whole genome shotgun (WGS) entry which is preliminary data.</text>
</comment>
<keyword evidence="1" id="KW-0328">Glycosyltransferase</keyword>
<keyword evidence="1" id="KW-0808">Transferase</keyword>
<name>A0ACC1ID47_9FUNG</name>
<sequence>MALWPSPLQLLYGALLLTRLLLSLSPSYIHPDEYFQTGEIAANDLLHTSAYRTWEFTTSQPIRSILPLYLISGPPTLLLHLLPPPLSSMKASQTLFIAQRLHMFALSLLVDLSVFRVVRRKTRWLAVVVLASSHCVAVFHVHAFSNSLASEILAVALWVFSRARWSLLGALLVLGTFAHVSFAMFALPLGVGALARGRGRAAARLALGAAPALLAMVTADSVYYGKLVCTVWNNLRYNSNAGNLAAHGIHPWYLHLVVSMPALYGPLYAVFGARLLCMWRRRMFGGIAAWAVVSGVGLLSLVPHQEPRFVMPAVSAMVVFTADWFMRVPRGGWMLWAGFNLALAAVYGGVHQAGVLPTVAYLAESSVLDSVQCSPVVGALGLRDSAVVRCGQRMVGEPYEAVTHVLAYKTFILPRHLLLQPEKPQQLLGGEFAGGRVVVRDL</sequence>
<gene>
    <name evidence="1" type="primary">SMP3_1</name>
    <name evidence="1" type="ORF">LPJ66_008821</name>
</gene>